<evidence type="ECO:0000313" key="2">
    <source>
        <dbReference type="Proteomes" id="UP000712527"/>
    </source>
</evidence>
<dbReference type="Proteomes" id="UP000712527">
    <property type="component" value="Unassembled WGS sequence"/>
</dbReference>
<dbReference type="InterPro" id="IPR002347">
    <property type="entry name" value="SDR_fam"/>
</dbReference>
<name>A0ABS2F417_9ACTN</name>
<accession>A0ABS2F417</accession>
<proteinExistence type="predicted"/>
<dbReference type="EMBL" id="JACSNQ010000056">
    <property type="protein sequence ID" value="MBM6775670.1"/>
    <property type="molecule type" value="Genomic_DNA"/>
</dbReference>
<dbReference type="SUPFAM" id="SSF51735">
    <property type="entry name" value="NAD(P)-binding Rossmann-fold domains"/>
    <property type="match status" value="1"/>
</dbReference>
<dbReference type="Pfam" id="PF13561">
    <property type="entry name" value="adh_short_C2"/>
    <property type="match status" value="1"/>
</dbReference>
<comment type="caution">
    <text evidence="1">The sequence shown here is derived from an EMBL/GenBank/DDBJ whole genome shotgun (WGS) entry which is preliminary data.</text>
</comment>
<protein>
    <submittedName>
        <fullName evidence="1">SDR family oxidoreductase</fullName>
    </submittedName>
</protein>
<dbReference type="Gene3D" id="3.40.50.720">
    <property type="entry name" value="NAD(P)-binding Rossmann-like Domain"/>
    <property type="match status" value="1"/>
</dbReference>
<reference evidence="1 2" key="1">
    <citation type="journal article" date="2021" name="Sci. Rep.">
        <title>The distribution of antibiotic resistance genes in chicken gut microbiota commensals.</title>
        <authorList>
            <person name="Juricova H."/>
            <person name="Matiasovicova J."/>
            <person name="Kubasova T."/>
            <person name="Cejkova D."/>
            <person name="Rychlik I."/>
        </authorList>
    </citation>
    <scope>NUCLEOTIDE SEQUENCE [LARGE SCALE GENOMIC DNA]</scope>
    <source>
        <strain evidence="1 2">An794</strain>
    </source>
</reference>
<sequence length="31" mass="3201">DEVAAVARFLVSDAASYVTGEVIRVDGGMAM</sequence>
<keyword evidence="2" id="KW-1185">Reference proteome</keyword>
<gene>
    <name evidence="1" type="ORF">H9X80_08990</name>
</gene>
<feature type="non-terminal residue" evidence="1">
    <location>
        <position position="1"/>
    </location>
</feature>
<evidence type="ECO:0000313" key="1">
    <source>
        <dbReference type="EMBL" id="MBM6775670.1"/>
    </source>
</evidence>
<dbReference type="InterPro" id="IPR036291">
    <property type="entry name" value="NAD(P)-bd_dom_sf"/>
</dbReference>
<organism evidence="1 2">
    <name type="scientific">Olsenella profusa</name>
    <dbReference type="NCBI Taxonomy" id="138595"/>
    <lineage>
        <taxon>Bacteria</taxon>
        <taxon>Bacillati</taxon>
        <taxon>Actinomycetota</taxon>
        <taxon>Coriobacteriia</taxon>
        <taxon>Coriobacteriales</taxon>
        <taxon>Atopobiaceae</taxon>
        <taxon>Olsenella</taxon>
    </lineage>
</organism>